<protein>
    <submittedName>
        <fullName evidence="6">CvpA family protein</fullName>
    </submittedName>
</protein>
<evidence type="ECO:0000256" key="4">
    <source>
        <dbReference type="ARBA" id="ARBA00023136"/>
    </source>
</evidence>
<feature type="transmembrane region" description="Helical" evidence="5">
    <location>
        <begin position="106"/>
        <end position="126"/>
    </location>
</feature>
<accession>A0AAE9XUH9</accession>
<gene>
    <name evidence="6" type="ORF">PH603_10530</name>
</gene>
<dbReference type="InterPro" id="IPR052719">
    <property type="entry name" value="CvpA-like"/>
</dbReference>
<feature type="transmembrane region" description="Helical" evidence="5">
    <location>
        <begin position="65"/>
        <end position="86"/>
    </location>
</feature>
<keyword evidence="4 5" id="KW-0472">Membrane</keyword>
<sequence length="224" mass="24105">MDLAQLTAFDIGVLLLVGLSTILAFGRGFATVALSFAAWAGAGFVTFFGFPLAKPYGRDIVSPPELADLITLLVIFAVALFILRYIAEFVGRAVKDSPIGFLDRSLGALFGFLRGVVIISVAYLAISKLYPGKDSPPWISNAQLQPLVAWGAEMVEGFAAEAIGEDPRAVGDAYLEKASRSATSQFISETLKEKAASYDDKARDRLDDLIDTVEEDLPPPEPEK</sequence>
<dbReference type="GO" id="GO:0009403">
    <property type="term" value="P:toxin biosynthetic process"/>
    <property type="evidence" value="ECO:0007669"/>
    <property type="project" value="InterPro"/>
</dbReference>
<reference evidence="6" key="1">
    <citation type="submission" date="2023-01" db="EMBL/GenBank/DDBJ databases">
        <title>The genome sequence of Kordiimonadaceae bacterium 6D33.</title>
        <authorList>
            <person name="Liu Y."/>
        </authorList>
    </citation>
    <scope>NUCLEOTIDE SEQUENCE</scope>
    <source>
        <strain evidence="6">6D33</strain>
    </source>
</reference>
<dbReference type="KEGG" id="gso:PH603_10530"/>
<dbReference type="PANTHER" id="PTHR36926">
    <property type="entry name" value="COLICIN V PRODUCTION PROTEIN"/>
    <property type="match status" value="1"/>
</dbReference>
<keyword evidence="7" id="KW-1185">Reference proteome</keyword>
<dbReference type="InterPro" id="IPR003825">
    <property type="entry name" value="Colicin-V_CvpA"/>
</dbReference>
<dbReference type="Proteomes" id="UP001217500">
    <property type="component" value="Chromosome"/>
</dbReference>
<keyword evidence="2 5" id="KW-0812">Transmembrane</keyword>
<evidence type="ECO:0000256" key="2">
    <source>
        <dbReference type="ARBA" id="ARBA00022692"/>
    </source>
</evidence>
<dbReference type="Pfam" id="PF02674">
    <property type="entry name" value="Colicin_V"/>
    <property type="match status" value="1"/>
</dbReference>
<feature type="transmembrane region" description="Helical" evidence="5">
    <location>
        <begin position="7"/>
        <end position="26"/>
    </location>
</feature>
<dbReference type="EMBL" id="CP116805">
    <property type="protein sequence ID" value="WCL52974.1"/>
    <property type="molecule type" value="Genomic_DNA"/>
</dbReference>
<evidence type="ECO:0000313" key="7">
    <source>
        <dbReference type="Proteomes" id="UP001217500"/>
    </source>
</evidence>
<dbReference type="PANTHER" id="PTHR36926:SF1">
    <property type="entry name" value="COLICIN V PRODUCTION PROTEIN"/>
    <property type="match status" value="1"/>
</dbReference>
<evidence type="ECO:0000313" key="6">
    <source>
        <dbReference type="EMBL" id="WCL52974.1"/>
    </source>
</evidence>
<comment type="subcellular location">
    <subcellularLocation>
        <location evidence="1">Membrane</location>
        <topology evidence="1">Multi-pass membrane protein</topology>
    </subcellularLocation>
</comment>
<dbReference type="GO" id="GO:0016020">
    <property type="term" value="C:membrane"/>
    <property type="evidence" value="ECO:0007669"/>
    <property type="project" value="UniProtKB-SubCell"/>
</dbReference>
<proteinExistence type="predicted"/>
<evidence type="ECO:0000256" key="1">
    <source>
        <dbReference type="ARBA" id="ARBA00004141"/>
    </source>
</evidence>
<evidence type="ECO:0000256" key="5">
    <source>
        <dbReference type="SAM" id="Phobius"/>
    </source>
</evidence>
<keyword evidence="3 5" id="KW-1133">Transmembrane helix</keyword>
<evidence type="ECO:0000256" key="3">
    <source>
        <dbReference type="ARBA" id="ARBA00022989"/>
    </source>
</evidence>
<name>A0AAE9XUH9_9PROT</name>
<feature type="transmembrane region" description="Helical" evidence="5">
    <location>
        <begin position="32"/>
        <end position="53"/>
    </location>
</feature>
<dbReference type="RefSeq" id="WP_289502486.1">
    <property type="nucleotide sequence ID" value="NZ_CP116805.1"/>
</dbReference>
<organism evidence="6 7">
    <name type="scientific">Gimibacter soli</name>
    <dbReference type="NCBI Taxonomy" id="3024400"/>
    <lineage>
        <taxon>Bacteria</taxon>
        <taxon>Pseudomonadati</taxon>
        <taxon>Pseudomonadota</taxon>
        <taxon>Alphaproteobacteria</taxon>
        <taxon>Kordiimonadales</taxon>
        <taxon>Temperatibacteraceae</taxon>
        <taxon>Gimibacter</taxon>
    </lineage>
</organism>
<dbReference type="AlphaFoldDB" id="A0AAE9XUH9"/>